<keyword evidence="6" id="KW-1185">Reference proteome</keyword>
<protein>
    <recommendedName>
        <fullName evidence="2">UPF0125 protein MCC93_17280</fullName>
    </recommendedName>
</protein>
<sequence length="91" mass="10445">MLEIEIVYGTAEKQILRSIRIEQGATARTAVRQSGLDKDFPELDLNAAPLGIFGKRVKDDVLLRDRDRIEIYRPLLIDPKEARRKRVGKTK</sequence>
<evidence type="ECO:0000313" key="5">
    <source>
        <dbReference type="Proteomes" id="UP000031390"/>
    </source>
</evidence>
<evidence type="ECO:0000313" key="6">
    <source>
        <dbReference type="Proteomes" id="UP000829504"/>
    </source>
</evidence>
<dbReference type="PANTHER" id="PTHR37483:SF1">
    <property type="entry name" value="UPF0125 PROTEIN RATB"/>
    <property type="match status" value="1"/>
</dbReference>
<reference evidence="4 6" key="2">
    <citation type="submission" date="2022-03" db="EMBL/GenBank/DDBJ databases">
        <title>Genome sequencing of Morococcus cerebrosus.</title>
        <authorList>
            <person name="Baek M.-G."/>
            <person name="Yi H."/>
        </authorList>
    </citation>
    <scope>NUCLEOTIDE SEQUENCE [LARGE SCALE GENOMIC DNA]</scope>
    <source>
        <strain evidence="4 6">CIP 81.93</strain>
    </source>
</reference>
<comment type="similarity">
    <text evidence="1 2">Belongs to the UPF0125 (RnfH) family.</text>
</comment>
<evidence type="ECO:0000256" key="1">
    <source>
        <dbReference type="ARBA" id="ARBA00010645"/>
    </source>
</evidence>
<reference evidence="3 5" key="1">
    <citation type="submission" date="2014-12" db="EMBL/GenBank/DDBJ databases">
        <title>Genome sequence of Morococcus cerebrosus.</title>
        <authorList>
            <person name="Shin S.-K."/>
            <person name="Yi H."/>
        </authorList>
    </citation>
    <scope>NUCLEOTIDE SEQUENCE [LARGE SCALE GENOMIC DNA]</scope>
    <source>
        <strain evidence="3 5">CIP 81.93</strain>
    </source>
</reference>
<evidence type="ECO:0000313" key="4">
    <source>
        <dbReference type="EMBL" id="UNV86292.1"/>
    </source>
</evidence>
<dbReference type="SUPFAM" id="SSF54285">
    <property type="entry name" value="MoaD/ThiS"/>
    <property type="match status" value="1"/>
</dbReference>
<dbReference type="Proteomes" id="UP000031390">
    <property type="component" value="Unassembled WGS sequence"/>
</dbReference>
<dbReference type="RefSeq" id="WP_039408462.1">
    <property type="nucleotide sequence ID" value="NZ_CP094242.1"/>
</dbReference>
<dbReference type="AlphaFoldDB" id="A0A0C1E4G0"/>
<dbReference type="EMBL" id="JUFZ01000081">
    <property type="protein sequence ID" value="KIC06864.1"/>
    <property type="molecule type" value="Genomic_DNA"/>
</dbReference>
<dbReference type="InterPro" id="IPR005346">
    <property type="entry name" value="RnfH"/>
</dbReference>
<accession>A0A0C1E4G0</accession>
<evidence type="ECO:0000256" key="2">
    <source>
        <dbReference type="HAMAP-Rule" id="MF_00460"/>
    </source>
</evidence>
<dbReference type="NCBIfam" id="NF002490">
    <property type="entry name" value="PRK01777.1"/>
    <property type="match status" value="1"/>
</dbReference>
<dbReference type="InterPro" id="IPR016155">
    <property type="entry name" value="Mopterin_synth/thiamin_S_b"/>
</dbReference>
<evidence type="ECO:0000313" key="3">
    <source>
        <dbReference type="EMBL" id="KIC06864.1"/>
    </source>
</evidence>
<name>A0A0C1E4G0_9NEIS</name>
<dbReference type="Proteomes" id="UP000829504">
    <property type="component" value="Chromosome"/>
</dbReference>
<dbReference type="HAMAP" id="MF_00460">
    <property type="entry name" value="UPF0125_RnfH"/>
    <property type="match status" value="1"/>
</dbReference>
<dbReference type="PATRIC" id="fig|1056807.3.peg.1655"/>
<organism evidence="3 5">
    <name type="scientific">Morococcus cerebrosus</name>
    <dbReference type="NCBI Taxonomy" id="1056807"/>
    <lineage>
        <taxon>Bacteria</taxon>
        <taxon>Pseudomonadati</taxon>
        <taxon>Pseudomonadota</taxon>
        <taxon>Betaproteobacteria</taxon>
        <taxon>Neisseriales</taxon>
        <taxon>Neisseriaceae</taxon>
        <taxon>Morococcus</taxon>
    </lineage>
</organism>
<dbReference type="Gene3D" id="3.10.20.280">
    <property type="entry name" value="RnfH-like"/>
    <property type="match status" value="1"/>
</dbReference>
<dbReference type="InterPro" id="IPR037021">
    <property type="entry name" value="RnfH_sf"/>
</dbReference>
<dbReference type="Pfam" id="PF03658">
    <property type="entry name" value="Ub-RnfH"/>
    <property type="match status" value="1"/>
</dbReference>
<gene>
    <name evidence="3" type="ORF">MCC93_17280</name>
    <name evidence="4" type="ORF">MON37_06110</name>
</gene>
<dbReference type="EMBL" id="CP094242">
    <property type="protein sequence ID" value="UNV86292.1"/>
    <property type="molecule type" value="Genomic_DNA"/>
</dbReference>
<dbReference type="PANTHER" id="PTHR37483">
    <property type="entry name" value="UPF0125 PROTEIN RATB"/>
    <property type="match status" value="1"/>
</dbReference>
<proteinExistence type="inferred from homology"/>